<gene>
    <name evidence="1" type="ORF">RBATCC27255_00539</name>
</gene>
<dbReference type="EMBL" id="NNSR01000028">
    <property type="protein sequence ID" value="PKD32329.1"/>
    <property type="molecule type" value="Genomic_DNA"/>
</dbReference>
<accession>A0A2N0UZB8</accession>
<dbReference type="Pfam" id="PF20330">
    <property type="entry name" value="DUF6625"/>
    <property type="match status" value="1"/>
</dbReference>
<reference evidence="1" key="1">
    <citation type="journal article" date="2018" name="Environ. Microbiol.">
        <title>Sporulation capability and amylosome conservation among diverse human colonic and rumen isolates of the keystone starch-degrader Ruminococcus bromii.</title>
        <authorList>
            <person name="Mukhopadhya I."/>
            <person name="Morais S."/>
            <person name="Laverde-Gomez J."/>
            <person name="Sheridan P.O."/>
            <person name="Walker A.W."/>
            <person name="Kelly W."/>
            <person name="Klieve A.V."/>
            <person name="Ouwerkerk D."/>
            <person name="Duncan S.H."/>
            <person name="Louis P."/>
            <person name="Koropatkin N."/>
            <person name="Cockburn D."/>
            <person name="Kibler R."/>
            <person name="Cooper P.J."/>
            <person name="Sandoval C."/>
            <person name="Crost E."/>
            <person name="Juge N."/>
            <person name="Bayer E.A."/>
            <person name="Flint H.J."/>
        </authorList>
    </citation>
    <scope>NUCLEOTIDE SEQUENCE [LARGE SCALE GENOMIC DNA]</scope>
    <source>
        <strain evidence="1">ATCC 27255</strain>
    </source>
</reference>
<dbReference type="RefSeq" id="WP_101028630.1">
    <property type="nucleotide sequence ID" value="NZ_CABMMZ010000028.1"/>
</dbReference>
<name>A0A2N0UZB8_9FIRM</name>
<dbReference type="Proteomes" id="UP000233425">
    <property type="component" value="Unassembled WGS sequence"/>
</dbReference>
<evidence type="ECO:0000313" key="2">
    <source>
        <dbReference type="Proteomes" id="UP000233425"/>
    </source>
</evidence>
<proteinExistence type="predicted"/>
<sequence>MRNKAVLIIPYFGNIPDYFNLWLKSAEANCEFNFYIYTDLALKVNKNSNVKIKYMTFDFIKQKIKRMFGNSVKINSPYKLCDYKPAYGDIFYDDIKEFDFWGFCDIDLIFGYLSHFITDDILDKNEKVFYHGHFSLFKNTPTMNRLYLRKYNGVCDYNIAFHTNYCCHFDEDGTVAYAPKYDNISLYFDWLFYDVPCCSYEFTTLAGDTERYVVWDNGKLFVRDVTGLNYEVMYVHLQKRKMLGWQNITDDCEHFYILRNYFIVCKKDELIFRLNSVDVEQRKIFMDRYHKLRRKQVFNNIMSGAIKMRINRLLFKIRN</sequence>
<dbReference type="AlphaFoldDB" id="A0A2N0UZB8"/>
<protein>
    <submittedName>
        <fullName evidence="1">Uncharacterized protein</fullName>
    </submittedName>
</protein>
<organism evidence="1 2">
    <name type="scientific">Ruminococcus bromii</name>
    <dbReference type="NCBI Taxonomy" id="40518"/>
    <lineage>
        <taxon>Bacteria</taxon>
        <taxon>Bacillati</taxon>
        <taxon>Bacillota</taxon>
        <taxon>Clostridia</taxon>
        <taxon>Eubacteriales</taxon>
        <taxon>Oscillospiraceae</taxon>
        <taxon>Ruminococcus</taxon>
    </lineage>
</organism>
<comment type="caution">
    <text evidence="1">The sequence shown here is derived from an EMBL/GenBank/DDBJ whole genome shotgun (WGS) entry which is preliminary data.</text>
</comment>
<evidence type="ECO:0000313" key="1">
    <source>
        <dbReference type="EMBL" id="PKD32329.1"/>
    </source>
</evidence>
<keyword evidence="2" id="KW-1185">Reference proteome</keyword>
<dbReference type="InterPro" id="IPR046733">
    <property type="entry name" value="DUF6625"/>
</dbReference>